<proteinExistence type="predicted"/>
<evidence type="ECO:0000313" key="2">
    <source>
        <dbReference type="Proteomes" id="UP001162501"/>
    </source>
</evidence>
<sequence>MGVGRGWRRKMAGPKRRKSFQEDGGGRTENDGWSGAVSSPLGSVAWDLKTSGKSVHEKDWCGVSQGSVMLLPVLDLEAPGVGSLESQTELSMAGLQVYMRELPWAEQCGAVWF</sequence>
<evidence type="ECO:0000313" key="1">
    <source>
        <dbReference type="EMBL" id="CAM9357666.1"/>
    </source>
</evidence>
<reference evidence="1" key="2">
    <citation type="submission" date="2025-03" db="EMBL/GenBank/DDBJ databases">
        <authorList>
            <consortium name="ELIXIR-Norway"/>
            <consortium name="Elixir Norway"/>
        </authorList>
    </citation>
    <scope>NUCLEOTIDE SEQUENCE</scope>
</reference>
<organism evidence="1 2">
    <name type="scientific">Rangifer tarandus platyrhynchus</name>
    <name type="common">Svalbard reindeer</name>
    <dbReference type="NCBI Taxonomy" id="3082113"/>
    <lineage>
        <taxon>Eukaryota</taxon>
        <taxon>Metazoa</taxon>
        <taxon>Chordata</taxon>
        <taxon>Craniata</taxon>
        <taxon>Vertebrata</taxon>
        <taxon>Euteleostomi</taxon>
        <taxon>Mammalia</taxon>
        <taxon>Eutheria</taxon>
        <taxon>Laurasiatheria</taxon>
        <taxon>Artiodactyla</taxon>
        <taxon>Ruminantia</taxon>
        <taxon>Pecora</taxon>
        <taxon>Cervidae</taxon>
        <taxon>Odocoileinae</taxon>
        <taxon>Rangifer</taxon>
    </lineage>
</organism>
<name>A0AC59Y3V6_RANTA</name>
<protein>
    <submittedName>
        <fullName evidence="1">Uncharacterized protein</fullName>
    </submittedName>
</protein>
<reference evidence="1" key="1">
    <citation type="submission" date="2023-05" db="EMBL/GenBank/DDBJ databases">
        <authorList>
            <consortium name="ELIXIR-Norway"/>
        </authorList>
    </citation>
    <scope>NUCLEOTIDE SEQUENCE</scope>
</reference>
<gene>
    <name evidence="1" type="ORF">MRATA1EN22A_LOCUS1433</name>
</gene>
<dbReference type="Proteomes" id="UP001162501">
    <property type="component" value="Chromosome 1"/>
</dbReference>
<dbReference type="EMBL" id="OX596085">
    <property type="protein sequence ID" value="CAM9357666.1"/>
    <property type="molecule type" value="Genomic_DNA"/>
</dbReference>
<accession>A0AC59Y3V6</accession>